<keyword evidence="1" id="KW-1133">Transmembrane helix</keyword>
<evidence type="ECO:0000256" key="1">
    <source>
        <dbReference type="SAM" id="Phobius"/>
    </source>
</evidence>
<organism evidence="2 3">
    <name type="scientific">Paramecium octaurelia</name>
    <dbReference type="NCBI Taxonomy" id="43137"/>
    <lineage>
        <taxon>Eukaryota</taxon>
        <taxon>Sar</taxon>
        <taxon>Alveolata</taxon>
        <taxon>Ciliophora</taxon>
        <taxon>Intramacronucleata</taxon>
        <taxon>Oligohymenophorea</taxon>
        <taxon>Peniculida</taxon>
        <taxon>Parameciidae</taxon>
        <taxon>Paramecium</taxon>
    </lineage>
</organism>
<evidence type="ECO:0008006" key="4">
    <source>
        <dbReference type="Google" id="ProtNLM"/>
    </source>
</evidence>
<accession>A0A8S1XKC5</accession>
<proteinExistence type="predicted"/>
<gene>
    <name evidence="2" type="ORF">POCTA_138.1.T1240012</name>
</gene>
<evidence type="ECO:0000313" key="2">
    <source>
        <dbReference type="EMBL" id="CAD8201287.1"/>
    </source>
</evidence>
<comment type="caution">
    <text evidence="2">The sequence shown here is derived from an EMBL/GenBank/DDBJ whole genome shotgun (WGS) entry which is preliminary data.</text>
</comment>
<name>A0A8S1XKC5_PAROT</name>
<keyword evidence="3" id="KW-1185">Reference proteome</keyword>
<dbReference type="EMBL" id="CAJJDP010000124">
    <property type="protein sequence ID" value="CAD8201287.1"/>
    <property type="molecule type" value="Genomic_DNA"/>
</dbReference>
<dbReference type="Proteomes" id="UP000683925">
    <property type="component" value="Unassembled WGS sequence"/>
</dbReference>
<feature type="transmembrane region" description="Helical" evidence="1">
    <location>
        <begin position="20"/>
        <end position="43"/>
    </location>
</feature>
<sequence>MVLFPLYQYSKQIKINFQYFRLISFIKLLLLFFVFGYSELCYFQQMMHPCKISQNDLYLLRKASIFSENYKEVQTNQCFFYCFLNLIIKWSSSIVRKNQNFHPTGIEHNPLRNQLYTNPTLVKGYFFAKLDDSKQCNFYKHIKSILQGFGCGIVIADKQQLKYLQQHLIG</sequence>
<dbReference type="AlphaFoldDB" id="A0A8S1XKC5"/>
<protein>
    <recommendedName>
        <fullName evidence="4">Transmembrane protein</fullName>
    </recommendedName>
</protein>
<keyword evidence="1" id="KW-0472">Membrane</keyword>
<evidence type="ECO:0000313" key="3">
    <source>
        <dbReference type="Proteomes" id="UP000683925"/>
    </source>
</evidence>
<keyword evidence="1" id="KW-0812">Transmembrane</keyword>
<reference evidence="2" key="1">
    <citation type="submission" date="2021-01" db="EMBL/GenBank/DDBJ databases">
        <authorList>
            <consortium name="Genoscope - CEA"/>
            <person name="William W."/>
        </authorList>
    </citation>
    <scope>NUCLEOTIDE SEQUENCE</scope>
</reference>